<name>A0ABM9I0H4_9GAMM</name>
<feature type="region of interest" description="Disordered" evidence="1">
    <location>
        <begin position="1"/>
        <end position="23"/>
    </location>
</feature>
<reference evidence="2 3" key="1">
    <citation type="submission" date="2023-03" db="EMBL/GenBank/DDBJ databases">
        <authorList>
            <person name="Pearce D."/>
        </authorList>
    </citation>
    <scope>NUCLEOTIDE SEQUENCE [LARGE SCALE GENOMIC DNA]</scope>
    <source>
        <strain evidence="2">Msz</strain>
    </source>
</reference>
<organism evidence="2 3">
    <name type="scientific">Methylocaldum szegediense</name>
    <dbReference type="NCBI Taxonomy" id="73780"/>
    <lineage>
        <taxon>Bacteria</taxon>
        <taxon>Pseudomonadati</taxon>
        <taxon>Pseudomonadota</taxon>
        <taxon>Gammaproteobacteria</taxon>
        <taxon>Methylococcales</taxon>
        <taxon>Methylococcaceae</taxon>
        <taxon>Methylocaldum</taxon>
    </lineage>
</organism>
<protein>
    <submittedName>
        <fullName evidence="2">Uncharacterized protein</fullName>
    </submittedName>
</protein>
<gene>
    <name evidence="2" type="ORF">MSZNOR_1744</name>
</gene>
<dbReference type="RefSeq" id="WP_268870471.1">
    <property type="nucleotide sequence ID" value="NZ_OX458333.1"/>
</dbReference>
<accession>A0ABM9I0H4</accession>
<evidence type="ECO:0000313" key="2">
    <source>
        <dbReference type="EMBL" id="CAI8809091.1"/>
    </source>
</evidence>
<dbReference type="EMBL" id="OX458333">
    <property type="protein sequence ID" value="CAI8809091.1"/>
    <property type="molecule type" value="Genomic_DNA"/>
</dbReference>
<sequence>MSLPLPALDGATPREAITTQESLGPMKFPLQTYEYGELQQAKD</sequence>
<evidence type="ECO:0000256" key="1">
    <source>
        <dbReference type="SAM" id="MobiDB-lite"/>
    </source>
</evidence>
<keyword evidence="3" id="KW-1185">Reference proteome</keyword>
<dbReference type="Proteomes" id="UP001162030">
    <property type="component" value="Chromosome"/>
</dbReference>
<evidence type="ECO:0000313" key="3">
    <source>
        <dbReference type="Proteomes" id="UP001162030"/>
    </source>
</evidence>
<proteinExistence type="predicted"/>